<dbReference type="Pfam" id="PF25954">
    <property type="entry name" value="Beta-barrel_RND_2"/>
    <property type="match status" value="1"/>
</dbReference>
<dbReference type="InterPro" id="IPR051909">
    <property type="entry name" value="MFP_Cation_Efflux"/>
</dbReference>
<feature type="domain" description="CusB-like beta-barrel" evidence="6">
    <location>
        <begin position="242"/>
        <end position="318"/>
    </location>
</feature>
<dbReference type="Pfam" id="PF25973">
    <property type="entry name" value="BSH_CzcB"/>
    <property type="match status" value="1"/>
</dbReference>
<evidence type="ECO:0000313" key="9">
    <source>
        <dbReference type="EMBL" id="QSI78184.1"/>
    </source>
</evidence>
<dbReference type="Gene3D" id="2.40.50.100">
    <property type="match status" value="1"/>
</dbReference>
<dbReference type="SUPFAM" id="SSF111369">
    <property type="entry name" value="HlyD-like secretion proteins"/>
    <property type="match status" value="1"/>
</dbReference>
<proteinExistence type="inferred from homology"/>
<gene>
    <name evidence="9" type="ORF">JY500_05980</name>
</gene>
<dbReference type="Gene3D" id="2.40.30.170">
    <property type="match status" value="1"/>
</dbReference>
<evidence type="ECO:0000256" key="3">
    <source>
        <dbReference type="SAM" id="Coils"/>
    </source>
</evidence>
<evidence type="ECO:0000256" key="1">
    <source>
        <dbReference type="ARBA" id="ARBA00009477"/>
    </source>
</evidence>
<evidence type="ECO:0000259" key="6">
    <source>
        <dbReference type="Pfam" id="PF25954"/>
    </source>
</evidence>
<dbReference type="NCBIfam" id="TIGR01730">
    <property type="entry name" value="RND_mfp"/>
    <property type="match status" value="1"/>
</dbReference>
<feature type="domain" description="CzcB-like barrel-sandwich hybrid" evidence="7">
    <location>
        <begin position="95"/>
        <end position="239"/>
    </location>
</feature>
<keyword evidence="2" id="KW-0813">Transport</keyword>
<dbReference type="Proteomes" id="UP000663570">
    <property type="component" value="Chromosome"/>
</dbReference>
<organism evidence="9 10">
    <name type="scientific">Niveibacterium microcysteis</name>
    <dbReference type="NCBI Taxonomy" id="2811415"/>
    <lineage>
        <taxon>Bacteria</taxon>
        <taxon>Pseudomonadati</taxon>
        <taxon>Pseudomonadota</taxon>
        <taxon>Betaproteobacteria</taxon>
        <taxon>Rhodocyclales</taxon>
        <taxon>Rhodocyclaceae</taxon>
        <taxon>Niveibacterium</taxon>
    </lineage>
</organism>
<evidence type="ECO:0000259" key="8">
    <source>
        <dbReference type="Pfam" id="PF25975"/>
    </source>
</evidence>
<accession>A0ABX7MC26</accession>
<feature type="chain" id="PRO_5045933978" evidence="5">
    <location>
        <begin position="25"/>
        <end position="399"/>
    </location>
</feature>
<keyword evidence="5" id="KW-0732">Signal</keyword>
<dbReference type="InterPro" id="IPR006143">
    <property type="entry name" value="RND_pump_MFP"/>
</dbReference>
<evidence type="ECO:0000313" key="10">
    <source>
        <dbReference type="Proteomes" id="UP000663570"/>
    </source>
</evidence>
<dbReference type="InterPro" id="IPR058792">
    <property type="entry name" value="Beta-barrel_RND_2"/>
</dbReference>
<feature type="domain" description="CzcB-like C-terminal circularly permuted SH3-like" evidence="8">
    <location>
        <begin position="327"/>
        <end position="387"/>
    </location>
</feature>
<reference evidence="9 10" key="1">
    <citation type="submission" date="2021-02" db="EMBL/GenBank/DDBJ databases">
        <title>Niveibacterium changnyeongensis HC41.</title>
        <authorList>
            <person name="Kang M."/>
        </authorList>
    </citation>
    <scope>NUCLEOTIDE SEQUENCE [LARGE SCALE GENOMIC DNA]</scope>
    <source>
        <strain evidence="9 10">HC41</strain>
    </source>
</reference>
<sequence>MTPSRKYRGLTPPLSLVASAVALALLVGCGAKSETPESADKGAKTETVAPHSEGELSLSKDELERSGLKVEVLQATPQKDEIEVTATIQPNAERFARVAAPVEGRVVSVAAALGAPVRAGQLLAVVESVALGEANAGLSVARASARIAEADLKRAEALHADEIIAQKDYLRARAEHEKAAAELRAAEERVRVLGADPSAAGRGGAWLNVVAPFAGAVVARKATVGELATPSEPMFAVADLTTVWIEASLTEAMQARVRTGAVATVSVDAYPGERFEGKVTYVAGMLDKASRTVLARIELANKDGRLKPEMFAKARIVASDTPATAHLAIPDDAIVLLQGQPTVFVAEGEGFAPRAIDVGEKRGGSTLVRSGVAAGDKLVVAGAYALKARLLKSQISDEH</sequence>
<dbReference type="Gene3D" id="2.40.420.20">
    <property type="match status" value="1"/>
</dbReference>
<dbReference type="PANTHER" id="PTHR30097:SF15">
    <property type="entry name" value="CATION EFFLUX SYSTEM PROTEIN CUSB"/>
    <property type="match status" value="1"/>
</dbReference>
<keyword evidence="3" id="KW-0175">Coiled coil</keyword>
<feature type="signal peptide" evidence="5">
    <location>
        <begin position="1"/>
        <end position="24"/>
    </location>
</feature>
<feature type="region of interest" description="Disordered" evidence="4">
    <location>
        <begin position="32"/>
        <end position="60"/>
    </location>
</feature>
<feature type="coiled-coil region" evidence="3">
    <location>
        <begin position="169"/>
        <end position="196"/>
    </location>
</feature>
<evidence type="ECO:0000256" key="5">
    <source>
        <dbReference type="SAM" id="SignalP"/>
    </source>
</evidence>
<dbReference type="PROSITE" id="PS51257">
    <property type="entry name" value="PROKAR_LIPOPROTEIN"/>
    <property type="match status" value="1"/>
</dbReference>
<evidence type="ECO:0000256" key="2">
    <source>
        <dbReference type="ARBA" id="ARBA00022448"/>
    </source>
</evidence>
<keyword evidence="10" id="KW-1185">Reference proteome</keyword>
<evidence type="ECO:0000259" key="7">
    <source>
        <dbReference type="Pfam" id="PF25973"/>
    </source>
</evidence>
<dbReference type="InterPro" id="IPR058647">
    <property type="entry name" value="BSH_CzcB-like"/>
</dbReference>
<dbReference type="Gene3D" id="1.10.287.470">
    <property type="entry name" value="Helix hairpin bin"/>
    <property type="match status" value="1"/>
</dbReference>
<protein>
    <submittedName>
        <fullName evidence="9">Efflux RND transporter periplasmic adaptor subunit</fullName>
    </submittedName>
</protein>
<dbReference type="PANTHER" id="PTHR30097">
    <property type="entry name" value="CATION EFFLUX SYSTEM PROTEIN CUSB"/>
    <property type="match status" value="1"/>
</dbReference>
<comment type="similarity">
    <text evidence="1">Belongs to the membrane fusion protein (MFP) (TC 8.A.1) family.</text>
</comment>
<dbReference type="InterPro" id="IPR058649">
    <property type="entry name" value="CzcB_C"/>
</dbReference>
<feature type="compositionally biased region" description="Basic and acidic residues" evidence="4">
    <location>
        <begin position="34"/>
        <end position="44"/>
    </location>
</feature>
<dbReference type="EMBL" id="CP071060">
    <property type="protein sequence ID" value="QSI78184.1"/>
    <property type="molecule type" value="Genomic_DNA"/>
</dbReference>
<evidence type="ECO:0000256" key="4">
    <source>
        <dbReference type="SAM" id="MobiDB-lite"/>
    </source>
</evidence>
<dbReference type="Pfam" id="PF25975">
    <property type="entry name" value="CzcB_C"/>
    <property type="match status" value="1"/>
</dbReference>
<dbReference type="RefSeq" id="WP_206255493.1">
    <property type="nucleotide sequence ID" value="NZ_CP071060.1"/>
</dbReference>
<name>A0ABX7MC26_9RHOO</name>